<gene>
    <name evidence="3" type="ORF">BSAL_35825c</name>
</gene>
<feature type="signal peptide" evidence="2">
    <location>
        <begin position="1"/>
        <end position="21"/>
    </location>
</feature>
<feature type="chain" id="PRO_5006622429" description="Membrane-associated protein" evidence="2">
    <location>
        <begin position="22"/>
        <end position="1583"/>
    </location>
</feature>
<feature type="transmembrane region" description="Helical" evidence="1">
    <location>
        <begin position="1220"/>
        <end position="1248"/>
    </location>
</feature>
<accession>A0A0S4JKX5</accession>
<evidence type="ECO:0008006" key="5">
    <source>
        <dbReference type="Google" id="ProtNLM"/>
    </source>
</evidence>
<evidence type="ECO:0000256" key="2">
    <source>
        <dbReference type="SAM" id="SignalP"/>
    </source>
</evidence>
<feature type="transmembrane region" description="Helical" evidence="1">
    <location>
        <begin position="1361"/>
        <end position="1383"/>
    </location>
</feature>
<dbReference type="EMBL" id="CYKH01002012">
    <property type="protein sequence ID" value="CUG92161.1"/>
    <property type="molecule type" value="Genomic_DNA"/>
</dbReference>
<reference evidence="4" key="1">
    <citation type="submission" date="2015-09" db="EMBL/GenBank/DDBJ databases">
        <authorList>
            <consortium name="Pathogen Informatics"/>
        </authorList>
    </citation>
    <scope>NUCLEOTIDE SEQUENCE [LARGE SCALE GENOMIC DNA]</scope>
    <source>
        <strain evidence="4">Lake Konstanz</strain>
    </source>
</reference>
<feature type="transmembrane region" description="Helical" evidence="1">
    <location>
        <begin position="1101"/>
        <end position="1123"/>
    </location>
</feature>
<keyword evidence="1" id="KW-0472">Membrane</keyword>
<evidence type="ECO:0000313" key="3">
    <source>
        <dbReference type="EMBL" id="CUG92161.1"/>
    </source>
</evidence>
<keyword evidence="2" id="KW-0732">Signal</keyword>
<name>A0A0S4JKX5_BODSA</name>
<keyword evidence="4" id="KW-1185">Reference proteome</keyword>
<feature type="transmembrane region" description="Helical" evidence="1">
    <location>
        <begin position="1337"/>
        <end position="1354"/>
    </location>
</feature>
<feature type="transmembrane region" description="Helical" evidence="1">
    <location>
        <begin position="1395"/>
        <end position="1422"/>
    </location>
</feature>
<keyword evidence="1" id="KW-1133">Transmembrane helix</keyword>
<protein>
    <recommendedName>
        <fullName evidence="5">Membrane-associated protein</fullName>
    </recommendedName>
</protein>
<sequence>MTTIAAWVFGILPIICSSVSSSANNVRELYSRVDTFATPNQHVDLCRSKLNSARTSASTHRLFCNTTTVAVEGELLWQNQACPYDTVTTINLASNVTLLIHNVSGTVFLQAKGATTTLENVLICVSDFVFGRLGVLAKTSQMLNSAAVSFVSLASESLTRNVSIVLVNFQITALPLHANASKTTARAVVLSSLIAITTSKSVQDIQIALSNTSMTPSSSGASDYLSTLPVVLSSFIVVSSPVFVDGVRIYIVQSIFRVKTITAGAGFIAVLATENDKFEPQHIQNVTVNLWNTTVEWNIDKDTISVLAGLGDLDKQVQSYGVYPAFGGVVTVYTIGINNVPSSGSTNYNAAVNTSIENVLLSAVNTSALLWLHGTFLPPLMHPPNGCTLCGVQPSLFSVNGQRFSFASSHTLINATMHVVDSTFRAKGCSSSVIYVSGFLTTVHSVRNISLVVIGRRRRERSDCNASVAILNQQNASAVSCYDFDLNAQTPLMPSWNDEFANVIRVADINIVDAEILLSAITVFTNLRSGEIPGANSTALTVMLSSAVSLKSADVTIVVLEDVVVHSNVANGVIPPLQLDTNNVGSTILPMTVATIATALLTIEPLASVSALNLTILSCSLRVVDMSTTLNVSDFMLPFFLLETNGIVSLEIAAAMIGCTTQEWFSLLLADTTVETNRGLTVERLGTFKSLPILGFVSIVSMQTPMSLSRVVVLRWSSLFSTLNSNFSEVLARFDALPDVGNFNVGRVIVRNVSLAFSIDSGGTKEKSILPLNTSIVFLGAFIQNANLHVSNASISAKANSTGNAFLLPSASAFSSVVHNLSLQNCTLYVREVRGVSLLIRGSSYSVPFYLSGVFDVIRPTVRFFNCAFVVWMQDMQRSGDAEDFERSLNSPALLVRAWPNNDTIVINNSTWIVAQSTFTGFDRMFGSDARQRTLEVSTLVATTWMNGSQLLLGCNYWNGLLFPSERTSWSVLDEVPNWRWARSFRTFQQLTEIVQERIGMAHDEMLENAQIKGCAPPADQRLFSVAFTTTPSESLERQPEPSPLILPTISPNAALLVLASLDGVALISLGQSACGPAELKQATSATRFLLSPFYDYGGDVAALGNLGLILCIAAAHGGGVMWKRRQRAREKMPKLSEQTRKLDITDTSAQRGLLWFHINRSHVVRSAESWLPDAAAAQFPNLTIVALTYALNGICFASANAVSIGAMGSAFTKDDDDSLLWLSIVCGSVTMLCVFALISVCLATVMADPRHGLLKRFCFERYPLNIRRSSSAPAFVLPYGRWGPDQWRSTLGKLRSLVRPGKTSEKLAMLPILVACISNMVLGVSGSEDVWCPTQWTMLCLISLSAAAIILVVRPTRIPVVNIFLFLQYALQFHVYLLGALLQANIGSSRGAVVTVLMAISTLLTLLSIVKTIHTIGIFFWERQQNSVMRTMKIEQVAAFQPKEWRERNPQDDDSRCKIDDPRSLHPLFLKEINRPLREEFTKQHDRGNASALAGVESTKKELANRSFSSLASSMATRFLPPDLLLPNGVVTSSFGHSLTLSSSFFFAWQSRQPKNEADQFVALERLIDSICTRTRAVQRES</sequence>
<keyword evidence="1" id="KW-0812">Transmembrane</keyword>
<evidence type="ECO:0000256" key="1">
    <source>
        <dbReference type="SAM" id="Phobius"/>
    </source>
</evidence>
<feature type="transmembrane region" description="Helical" evidence="1">
    <location>
        <begin position="1185"/>
        <end position="1208"/>
    </location>
</feature>
<dbReference type="Proteomes" id="UP000051952">
    <property type="component" value="Unassembled WGS sequence"/>
</dbReference>
<dbReference type="VEuPathDB" id="TriTrypDB:BSAL_35825c"/>
<organism evidence="3 4">
    <name type="scientific">Bodo saltans</name>
    <name type="common">Flagellated protozoan</name>
    <dbReference type="NCBI Taxonomy" id="75058"/>
    <lineage>
        <taxon>Eukaryota</taxon>
        <taxon>Discoba</taxon>
        <taxon>Euglenozoa</taxon>
        <taxon>Kinetoplastea</taxon>
        <taxon>Metakinetoplastina</taxon>
        <taxon>Eubodonida</taxon>
        <taxon>Bodonidae</taxon>
        <taxon>Bodo</taxon>
    </lineage>
</organism>
<feature type="transmembrane region" description="Helical" evidence="1">
    <location>
        <begin position="1308"/>
        <end position="1325"/>
    </location>
</feature>
<proteinExistence type="predicted"/>
<evidence type="ECO:0000313" key="4">
    <source>
        <dbReference type="Proteomes" id="UP000051952"/>
    </source>
</evidence>